<protein>
    <recommendedName>
        <fullName evidence="5">Secreted protein</fullName>
    </recommendedName>
</protein>
<dbReference type="Proteomes" id="UP001501570">
    <property type="component" value="Unassembled WGS sequence"/>
</dbReference>
<proteinExistence type="predicted"/>
<evidence type="ECO:0000256" key="1">
    <source>
        <dbReference type="SAM" id="MobiDB-lite"/>
    </source>
</evidence>
<feature type="region of interest" description="Disordered" evidence="1">
    <location>
        <begin position="30"/>
        <end position="50"/>
    </location>
</feature>
<gene>
    <name evidence="3" type="ORF">GCM10023322_09990</name>
</gene>
<evidence type="ECO:0000313" key="3">
    <source>
        <dbReference type="EMBL" id="GAA5179577.1"/>
    </source>
</evidence>
<evidence type="ECO:0008006" key="5">
    <source>
        <dbReference type="Google" id="ProtNLM"/>
    </source>
</evidence>
<dbReference type="EMBL" id="BAABJQ010000002">
    <property type="protein sequence ID" value="GAA5179577.1"/>
    <property type="molecule type" value="Genomic_DNA"/>
</dbReference>
<keyword evidence="4" id="KW-1185">Reference proteome</keyword>
<dbReference type="Gene3D" id="2.60.270.50">
    <property type="match status" value="1"/>
</dbReference>
<organism evidence="3 4">
    <name type="scientific">Rugosimonospora acidiphila</name>
    <dbReference type="NCBI Taxonomy" id="556531"/>
    <lineage>
        <taxon>Bacteria</taxon>
        <taxon>Bacillati</taxon>
        <taxon>Actinomycetota</taxon>
        <taxon>Actinomycetes</taxon>
        <taxon>Micromonosporales</taxon>
        <taxon>Micromonosporaceae</taxon>
        <taxon>Rugosimonospora</taxon>
    </lineage>
</organism>
<accession>A0ABP9RLR2</accession>
<reference evidence="4" key="1">
    <citation type="journal article" date="2019" name="Int. J. Syst. Evol. Microbiol.">
        <title>The Global Catalogue of Microorganisms (GCM) 10K type strain sequencing project: providing services to taxonomists for standard genome sequencing and annotation.</title>
        <authorList>
            <consortium name="The Broad Institute Genomics Platform"/>
            <consortium name="The Broad Institute Genome Sequencing Center for Infectious Disease"/>
            <person name="Wu L."/>
            <person name="Ma J."/>
        </authorList>
    </citation>
    <scope>NUCLEOTIDE SEQUENCE [LARGE SCALE GENOMIC DNA]</scope>
    <source>
        <strain evidence="4">JCM 18304</strain>
    </source>
</reference>
<sequence>MRITVTRLGIAAALVTLIALAPAAAASASVGGPTPPVPTGPGSPGFPPIQLPPADPHQVAFIVQNYTNCTMVLERDNLTAGYYHGKPPQVVQSGTKIIADQATATGSVSGVIDYGIVCDLVIGEPVVAQGAIELAFDLPETGPAYWKASVLSGDFTVTASNSSLIPGSPWIDVDIT</sequence>
<dbReference type="RefSeq" id="WP_345626499.1">
    <property type="nucleotide sequence ID" value="NZ_BAABJQ010000002.1"/>
</dbReference>
<comment type="caution">
    <text evidence="3">The sequence shown here is derived from an EMBL/GenBank/DDBJ whole genome shotgun (WGS) entry which is preliminary data.</text>
</comment>
<evidence type="ECO:0000256" key="2">
    <source>
        <dbReference type="SAM" id="SignalP"/>
    </source>
</evidence>
<name>A0ABP9RLR2_9ACTN</name>
<feature type="signal peptide" evidence="2">
    <location>
        <begin position="1"/>
        <end position="28"/>
    </location>
</feature>
<feature type="chain" id="PRO_5045198919" description="Secreted protein" evidence="2">
    <location>
        <begin position="29"/>
        <end position="176"/>
    </location>
</feature>
<evidence type="ECO:0000313" key="4">
    <source>
        <dbReference type="Proteomes" id="UP001501570"/>
    </source>
</evidence>
<feature type="compositionally biased region" description="Pro residues" evidence="1">
    <location>
        <begin position="33"/>
        <end position="50"/>
    </location>
</feature>
<keyword evidence="2" id="KW-0732">Signal</keyword>